<dbReference type="InterPro" id="IPR011006">
    <property type="entry name" value="CheY-like_superfamily"/>
</dbReference>
<evidence type="ECO:0000259" key="9">
    <source>
        <dbReference type="PROSITE" id="PS50110"/>
    </source>
</evidence>
<evidence type="ECO:0000256" key="5">
    <source>
        <dbReference type="ARBA" id="ARBA00023125"/>
    </source>
</evidence>
<keyword evidence="2 7" id="KW-0597">Phosphoprotein</keyword>
<dbReference type="Pfam" id="PF00486">
    <property type="entry name" value="Trans_reg_C"/>
    <property type="match status" value="1"/>
</dbReference>
<gene>
    <name evidence="11" type="ORF">NBRC111894_4178</name>
</gene>
<dbReference type="GO" id="GO:0006355">
    <property type="term" value="P:regulation of DNA-templated transcription"/>
    <property type="evidence" value="ECO:0007669"/>
    <property type="project" value="InterPro"/>
</dbReference>
<dbReference type="Gene3D" id="3.40.50.2300">
    <property type="match status" value="1"/>
</dbReference>
<feature type="DNA-binding region" description="OmpR/PhoB-type" evidence="8">
    <location>
        <begin position="137"/>
        <end position="236"/>
    </location>
</feature>
<dbReference type="Gene3D" id="6.10.250.690">
    <property type="match status" value="1"/>
</dbReference>
<dbReference type="Proteomes" id="UP000319716">
    <property type="component" value="Unassembled WGS sequence"/>
</dbReference>
<evidence type="ECO:0000256" key="8">
    <source>
        <dbReference type="PROSITE-ProRule" id="PRU01091"/>
    </source>
</evidence>
<dbReference type="SUPFAM" id="SSF46894">
    <property type="entry name" value="C-terminal effector domain of the bipartite response regulators"/>
    <property type="match status" value="1"/>
</dbReference>
<dbReference type="EMBL" id="BEXB01000055">
    <property type="protein sequence ID" value="GAY78624.1"/>
    <property type="molecule type" value="Genomic_DNA"/>
</dbReference>
<dbReference type="CDD" id="cd17574">
    <property type="entry name" value="REC_OmpR"/>
    <property type="match status" value="1"/>
</dbReference>
<evidence type="ECO:0000256" key="7">
    <source>
        <dbReference type="PROSITE-ProRule" id="PRU00169"/>
    </source>
</evidence>
<feature type="modified residue" description="4-aspartylphosphate" evidence="7">
    <location>
        <position position="60"/>
    </location>
</feature>
<keyword evidence="5 8" id="KW-0238">DNA-binding</keyword>
<sequence length="241" mass="27389">MRGSDLSEKLHILVVDDDWKLRNLLRIYLSKEGFDTVEAVDGSEAVMKIKNQSFDLVILDVMMPHMDGWQVCRWIREKQSVPILMLTALAETKEKVQGLELGADDYLTKPFDPEELIARVHALIRRASVVLSTPTGNHVLNFPALTIDSDGRQVFVHDESIDFTQKEFDLLSTLAKNSGKVLSREQLIEKIWGYDFEGDARVVDLHIKNIREKLKNAGLSNSPIQTAWGIGYKFHSEDRPS</sequence>
<dbReference type="PROSITE" id="PS51755">
    <property type="entry name" value="OMPR_PHOB"/>
    <property type="match status" value="1"/>
</dbReference>
<dbReference type="InterPro" id="IPR001867">
    <property type="entry name" value="OmpR/PhoB-type_DNA-bd"/>
</dbReference>
<evidence type="ECO:0000256" key="1">
    <source>
        <dbReference type="ARBA" id="ARBA00004496"/>
    </source>
</evidence>
<dbReference type="Pfam" id="PF00072">
    <property type="entry name" value="Response_reg"/>
    <property type="match status" value="1"/>
</dbReference>
<keyword evidence="6" id="KW-0804">Transcription</keyword>
<dbReference type="PANTHER" id="PTHR48111">
    <property type="entry name" value="REGULATOR OF RPOS"/>
    <property type="match status" value="1"/>
</dbReference>
<dbReference type="InterPro" id="IPR016032">
    <property type="entry name" value="Sig_transdc_resp-reg_C-effctor"/>
</dbReference>
<evidence type="ECO:0000256" key="4">
    <source>
        <dbReference type="ARBA" id="ARBA00023015"/>
    </source>
</evidence>
<dbReference type="RefSeq" id="WP_262393458.1">
    <property type="nucleotide sequence ID" value="NZ_BEXB01000055.1"/>
</dbReference>
<dbReference type="FunFam" id="3.40.50.2300:FF:000001">
    <property type="entry name" value="DNA-binding response regulator PhoB"/>
    <property type="match status" value="1"/>
</dbReference>
<dbReference type="GO" id="GO:0005829">
    <property type="term" value="C:cytosol"/>
    <property type="evidence" value="ECO:0007669"/>
    <property type="project" value="TreeGrafter"/>
</dbReference>
<feature type="domain" description="OmpR/PhoB-type" evidence="10">
    <location>
        <begin position="137"/>
        <end position="236"/>
    </location>
</feature>
<dbReference type="GO" id="GO:0000156">
    <property type="term" value="F:phosphorelay response regulator activity"/>
    <property type="evidence" value="ECO:0007669"/>
    <property type="project" value="TreeGrafter"/>
</dbReference>
<keyword evidence="3" id="KW-0902">Two-component regulatory system</keyword>
<comment type="subcellular location">
    <subcellularLocation>
        <location evidence="1">Cytoplasm</location>
    </subcellularLocation>
</comment>
<protein>
    <submittedName>
        <fullName evidence="11">Two-component response regulator</fullName>
    </submittedName>
</protein>
<dbReference type="InterPro" id="IPR039420">
    <property type="entry name" value="WalR-like"/>
</dbReference>
<evidence type="ECO:0000313" key="12">
    <source>
        <dbReference type="Proteomes" id="UP000319716"/>
    </source>
</evidence>
<evidence type="ECO:0000256" key="2">
    <source>
        <dbReference type="ARBA" id="ARBA00022553"/>
    </source>
</evidence>
<name>A0A4Y1ZI81_9BACL</name>
<evidence type="ECO:0000259" key="10">
    <source>
        <dbReference type="PROSITE" id="PS51755"/>
    </source>
</evidence>
<dbReference type="GO" id="GO:0000976">
    <property type="term" value="F:transcription cis-regulatory region binding"/>
    <property type="evidence" value="ECO:0007669"/>
    <property type="project" value="TreeGrafter"/>
</dbReference>
<accession>A0A4Y1ZI81</accession>
<keyword evidence="4" id="KW-0805">Transcription regulation</keyword>
<dbReference type="SMART" id="SM00862">
    <property type="entry name" value="Trans_reg_C"/>
    <property type="match status" value="1"/>
</dbReference>
<dbReference type="PROSITE" id="PS50110">
    <property type="entry name" value="RESPONSE_REGULATORY"/>
    <property type="match status" value="1"/>
</dbReference>
<dbReference type="GO" id="GO:0032993">
    <property type="term" value="C:protein-DNA complex"/>
    <property type="evidence" value="ECO:0007669"/>
    <property type="project" value="TreeGrafter"/>
</dbReference>
<dbReference type="Gene3D" id="1.10.10.10">
    <property type="entry name" value="Winged helix-like DNA-binding domain superfamily/Winged helix DNA-binding domain"/>
    <property type="match status" value="1"/>
</dbReference>
<dbReference type="SMART" id="SM00448">
    <property type="entry name" value="REC"/>
    <property type="match status" value="1"/>
</dbReference>
<proteinExistence type="predicted"/>
<organism evidence="11 12">
    <name type="scientific">Sporolactobacillus inulinus</name>
    <dbReference type="NCBI Taxonomy" id="2078"/>
    <lineage>
        <taxon>Bacteria</taxon>
        <taxon>Bacillati</taxon>
        <taxon>Bacillota</taxon>
        <taxon>Bacilli</taxon>
        <taxon>Bacillales</taxon>
        <taxon>Sporolactobacillaceae</taxon>
        <taxon>Sporolactobacillus</taxon>
    </lineage>
</organism>
<dbReference type="SUPFAM" id="SSF52172">
    <property type="entry name" value="CheY-like"/>
    <property type="match status" value="1"/>
</dbReference>
<dbReference type="AlphaFoldDB" id="A0A4Y1ZI81"/>
<evidence type="ECO:0000313" key="11">
    <source>
        <dbReference type="EMBL" id="GAY78624.1"/>
    </source>
</evidence>
<reference evidence="11 12" key="1">
    <citation type="submission" date="2017-11" db="EMBL/GenBank/DDBJ databases">
        <title>Draft Genome Sequence of Sporolactobacillus inulinus NBRC 111894 Isolated from Koso, a Japanese Sugar-Vegetable Fermented Beverage.</title>
        <authorList>
            <person name="Chiou T.Y."/>
            <person name="Oshima K."/>
            <person name="Suda W."/>
            <person name="Hattori M."/>
            <person name="Takahashi T."/>
        </authorList>
    </citation>
    <scope>NUCLEOTIDE SEQUENCE [LARGE SCALE GENOMIC DNA]</scope>
    <source>
        <strain evidence="11 12">NBRC111894</strain>
    </source>
</reference>
<dbReference type="CDD" id="cd00383">
    <property type="entry name" value="trans_reg_C"/>
    <property type="match status" value="1"/>
</dbReference>
<dbReference type="FunFam" id="1.10.10.10:FF:000018">
    <property type="entry name" value="DNA-binding response regulator ResD"/>
    <property type="match status" value="1"/>
</dbReference>
<evidence type="ECO:0000256" key="3">
    <source>
        <dbReference type="ARBA" id="ARBA00023012"/>
    </source>
</evidence>
<dbReference type="PANTHER" id="PTHR48111:SF1">
    <property type="entry name" value="TWO-COMPONENT RESPONSE REGULATOR ORR33"/>
    <property type="match status" value="1"/>
</dbReference>
<comment type="caution">
    <text evidence="11">The sequence shown here is derived from an EMBL/GenBank/DDBJ whole genome shotgun (WGS) entry which is preliminary data.</text>
</comment>
<feature type="domain" description="Response regulatory" evidence="9">
    <location>
        <begin position="11"/>
        <end position="124"/>
    </location>
</feature>
<dbReference type="InterPro" id="IPR001789">
    <property type="entry name" value="Sig_transdc_resp-reg_receiver"/>
</dbReference>
<evidence type="ECO:0000256" key="6">
    <source>
        <dbReference type="ARBA" id="ARBA00023163"/>
    </source>
</evidence>
<dbReference type="InterPro" id="IPR036388">
    <property type="entry name" value="WH-like_DNA-bd_sf"/>
</dbReference>